<protein>
    <submittedName>
        <fullName evidence="6">Right-handed parallel beta-helix repeat-containing protein</fullName>
    </submittedName>
</protein>
<comment type="caution">
    <text evidence="6">The sequence shown here is derived from an EMBL/GenBank/DDBJ whole genome shotgun (WGS) entry which is preliminary data.</text>
</comment>
<dbReference type="Proteomes" id="UP000664417">
    <property type="component" value="Unassembled WGS sequence"/>
</dbReference>
<dbReference type="InterPro" id="IPR011050">
    <property type="entry name" value="Pectin_lyase_fold/virulence"/>
</dbReference>
<feature type="chain" id="PRO_5035207930" evidence="4">
    <location>
        <begin position="21"/>
        <end position="473"/>
    </location>
</feature>
<sequence>MIKRFRLSSFFLLAAFGVFGGEFYVSPTGDNTNPGTLEQPWRTIAFATCGGTFGCPEATINPNLLQSGDTLYLRAGTYNESGIRVANAGSETQSIRITNYPGEEAIVDGGFTAPDGLAHQPVFEIDDTHHLVLEGLTIRRGLRSNIRIGYDRTATYITIKSCDMSEFVARDNSANIYINGGTDVITLLNNRLYDKNGDDGNSAGIIMFNAGRLYIANNTIFNTNQGIYYKHSQDNGLASVIENNLIYDQETMGLLVSNAETIIRHNVIFNVGGTGIWIFEESASCGFLASHDVSITHNTVIDPLRGIRLSRSRDCLGAVNTVVRDNLVAGFTNGEMRGLAIWPYHGFPDYLLPDESETTFDHNLIYGAGFGEPVRIINQYYAVDAAPLTGTGNLQQEPLFIDRGQGDYRLADGSPGKNAASDGLDMGADVNKAGAERQAFWKYWRQPIQLPFTVDHHRNRLVDVVELAAFVGN</sequence>
<dbReference type="GO" id="GO:0005576">
    <property type="term" value="C:extracellular region"/>
    <property type="evidence" value="ECO:0007669"/>
    <property type="project" value="UniProtKB-SubCell"/>
</dbReference>
<dbReference type="RefSeq" id="WP_207859310.1">
    <property type="nucleotide sequence ID" value="NZ_JAFREP010000011.1"/>
</dbReference>
<reference evidence="6" key="1">
    <citation type="submission" date="2021-03" db="EMBL/GenBank/DDBJ databases">
        <authorList>
            <person name="Wang G."/>
        </authorList>
    </citation>
    <scope>NUCLEOTIDE SEQUENCE</scope>
    <source>
        <strain evidence="6">KCTC 12899</strain>
    </source>
</reference>
<proteinExistence type="predicted"/>
<keyword evidence="7" id="KW-1185">Reference proteome</keyword>
<dbReference type="EMBL" id="JAFREP010000011">
    <property type="protein sequence ID" value="MBO1319457.1"/>
    <property type="molecule type" value="Genomic_DNA"/>
</dbReference>
<keyword evidence="3 4" id="KW-0732">Signal</keyword>
<dbReference type="PANTHER" id="PTHR40088:SF2">
    <property type="entry name" value="SECRETED SUGAR HYDROLASE"/>
    <property type="match status" value="1"/>
</dbReference>
<name>A0A8J7U3B5_9BACT</name>
<feature type="domain" description="Right handed beta helix" evidence="5">
    <location>
        <begin position="125"/>
        <end position="283"/>
    </location>
</feature>
<dbReference type="GO" id="GO:0016837">
    <property type="term" value="F:carbon-oxygen lyase activity, acting on polysaccharides"/>
    <property type="evidence" value="ECO:0007669"/>
    <property type="project" value="TreeGrafter"/>
</dbReference>
<dbReference type="Gene3D" id="2.160.20.10">
    <property type="entry name" value="Single-stranded right-handed beta-helix, Pectin lyase-like"/>
    <property type="match status" value="1"/>
</dbReference>
<dbReference type="InterPro" id="IPR006626">
    <property type="entry name" value="PbH1"/>
</dbReference>
<dbReference type="AlphaFoldDB" id="A0A8J7U3B5"/>
<dbReference type="InterPro" id="IPR052052">
    <property type="entry name" value="Polysaccharide_Lyase_9"/>
</dbReference>
<evidence type="ECO:0000259" key="5">
    <source>
        <dbReference type="Pfam" id="PF13229"/>
    </source>
</evidence>
<evidence type="ECO:0000256" key="3">
    <source>
        <dbReference type="ARBA" id="ARBA00022729"/>
    </source>
</evidence>
<dbReference type="Pfam" id="PF13229">
    <property type="entry name" value="Beta_helix"/>
    <property type="match status" value="1"/>
</dbReference>
<dbReference type="SUPFAM" id="SSF51126">
    <property type="entry name" value="Pectin lyase-like"/>
    <property type="match status" value="1"/>
</dbReference>
<evidence type="ECO:0000313" key="6">
    <source>
        <dbReference type="EMBL" id="MBO1319457.1"/>
    </source>
</evidence>
<dbReference type="PANTHER" id="PTHR40088">
    <property type="entry name" value="PECTATE LYASE (EUROFUNG)"/>
    <property type="match status" value="1"/>
</dbReference>
<dbReference type="InterPro" id="IPR012334">
    <property type="entry name" value="Pectin_lyas_fold"/>
</dbReference>
<accession>A0A8J7U3B5</accession>
<gene>
    <name evidence="6" type="ORF">J3U88_13365</name>
</gene>
<comment type="subcellular location">
    <subcellularLocation>
        <location evidence="1">Secreted</location>
    </subcellularLocation>
</comment>
<evidence type="ECO:0000256" key="4">
    <source>
        <dbReference type="SAM" id="SignalP"/>
    </source>
</evidence>
<dbReference type="InterPro" id="IPR039448">
    <property type="entry name" value="Beta_helix"/>
</dbReference>
<evidence type="ECO:0000313" key="7">
    <source>
        <dbReference type="Proteomes" id="UP000664417"/>
    </source>
</evidence>
<dbReference type="SMART" id="SM00710">
    <property type="entry name" value="PbH1"/>
    <property type="match status" value="7"/>
</dbReference>
<keyword evidence="2" id="KW-0964">Secreted</keyword>
<evidence type="ECO:0000256" key="1">
    <source>
        <dbReference type="ARBA" id="ARBA00004613"/>
    </source>
</evidence>
<evidence type="ECO:0000256" key="2">
    <source>
        <dbReference type="ARBA" id="ARBA00022525"/>
    </source>
</evidence>
<feature type="signal peptide" evidence="4">
    <location>
        <begin position="1"/>
        <end position="20"/>
    </location>
</feature>
<organism evidence="6 7">
    <name type="scientific">Acanthopleuribacter pedis</name>
    <dbReference type="NCBI Taxonomy" id="442870"/>
    <lineage>
        <taxon>Bacteria</taxon>
        <taxon>Pseudomonadati</taxon>
        <taxon>Acidobacteriota</taxon>
        <taxon>Holophagae</taxon>
        <taxon>Acanthopleuribacterales</taxon>
        <taxon>Acanthopleuribacteraceae</taxon>
        <taxon>Acanthopleuribacter</taxon>
    </lineage>
</organism>